<evidence type="ECO:0000313" key="2">
    <source>
        <dbReference type="Proteomes" id="UP000219612"/>
    </source>
</evidence>
<protein>
    <submittedName>
        <fullName evidence="1">Uncharacterized protein</fullName>
    </submittedName>
</protein>
<dbReference type="AlphaFoldDB" id="A0A285IYL8"/>
<sequence>MEQYEFRVRGFLGPVLRIALGGLRCRAVPRQSVIQGRLSEEDLERLIERLDRSGVEVLCLSRVPR</sequence>
<dbReference type="EMBL" id="OBDY01000013">
    <property type="protein sequence ID" value="SNY53082.1"/>
    <property type="molecule type" value="Genomic_DNA"/>
</dbReference>
<dbReference type="RefSeq" id="WP_245923401.1">
    <property type="nucleotide sequence ID" value="NZ_OBDY01000013.1"/>
</dbReference>
<accession>A0A285IYL8</accession>
<keyword evidence="2" id="KW-1185">Reference proteome</keyword>
<evidence type="ECO:0000313" key="1">
    <source>
        <dbReference type="EMBL" id="SNY53082.1"/>
    </source>
</evidence>
<reference evidence="1 2" key="1">
    <citation type="submission" date="2017-09" db="EMBL/GenBank/DDBJ databases">
        <authorList>
            <person name="Ehlers B."/>
            <person name="Leendertz F.H."/>
        </authorList>
    </citation>
    <scope>NUCLEOTIDE SEQUENCE [LARGE SCALE GENOMIC DNA]</scope>
    <source>
        <strain evidence="1 2">CGMCC 4.6857</strain>
    </source>
</reference>
<dbReference type="Proteomes" id="UP000219612">
    <property type="component" value="Unassembled WGS sequence"/>
</dbReference>
<proteinExistence type="predicted"/>
<gene>
    <name evidence="1" type="ORF">SAMN05421748_113175</name>
</gene>
<organism evidence="1 2">
    <name type="scientific">Paractinoplanes atraurantiacus</name>
    <dbReference type="NCBI Taxonomy" id="1036182"/>
    <lineage>
        <taxon>Bacteria</taxon>
        <taxon>Bacillati</taxon>
        <taxon>Actinomycetota</taxon>
        <taxon>Actinomycetes</taxon>
        <taxon>Micromonosporales</taxon>
        <taxon>Micromonosporaceae</taxon>
        <taxon>Paractinoplanes</taxon>
    </lineage>
</organism>
<name>A0A285IYL8_9ACTN</name>